<evidence type="ECO:0000256" key="10">
    <source>
        <dbReference type="SAM" id="Phobius"/>
    </source>
</evidence>
<keyword evidence="5 8" id="KW-0408">Iron</keyword>
<gene>
    <name evidence="11" type="ORF">BOTCAL_0340g00150</name>
</gene>
<dbReference type="GO" id="GO:0016705">
    <property type="term" value="F:oxidoreductase activity, acting on paired donors, with incorporation or reduction of molecular oxygen"/>
    <property type="evidence" value="ECO:0007669"/>
    <property type="project" value="InterPro"/>
</dbReference>
<accession>A0A4Y8CVL4</accession>
<keyword evidence="10" id="KW-0812">Transmembrane</keyword>
<dbReference type="InterPro" id="IPR001128">
    <property type="entry name" value="Cyt_P450"/>
</dbReference>
<dbReference type="Proteomes" id="UP000297299">
    <property type="component" value="Unassembled WGS sequence"/>
</dbReference>
<protein>
    <recommendedName>
        <fullName evidence="13">Cytochrome P450</fullName>
    </recommendedName>
</protein>
<dbReference type="EMBL" id="PHWZ01000339">
    <property type="protein sequence ID" value="TEY44948.1"/>
    <property type="molecule type" value="Genomic_DNA"/>
</dbReference>
<dbReference type="Pfam" id="PF00067">
    <property type="entry name" value="p450"/>
    <property type="match status" value="1"/>
</dbReference>
<keyword evidence="7 9" id="KW-0503">Monooxygenase</keyword>
<feature type="binding site" description="axial binding residue" evidence="8">
    <location>
        <position position="471"/>
    </location>
    <ligand>
        <name>heme</name>
        <dbReference type="ChEBI" id="CHEBI:30413"/>
    </ligand>
    <ligandPart>
        <name>Fe</name>
        <dbReference type="ChEBI" id="CHEBI:18248"/>
    </ligandPart>
</feature>
<evidence type="ECO:0000313" key="11">
    <source>
        <dbReference type="EMBL" id="TEY44948.1"/>
    </source>
</evidence>
<keyword evidence="3 8" id="KW-0479">Metal-binding</keyword>
<dbReference type="PRINTS" id="PR00463">
    <property type="entry name" value="EP450I"/>
</dbReference>
<dbReference type="PANTHER" id="PTHR46206">
    <property type="entry name" value="CYTOCHROME P450"/>
    <property type="match status" value="1"/>
</dbReference>
<reference evidence="11 12" key="1">
    <citation type="submission" date="2017-11" db="EMBL/GenBank/DDBJ databases">
        <title>Comparative genomics of Botrytis spp.</title>
        <authorList>
            <person name="Valero-Jimenez C.A."/>
            <person name="Tapia P."/>
            <person name="Veloso J."/>
            <person name="Silva-Moreno E."/>
            <person name="Staats M."/>
            <person name="Valdes J.H."/>
            <person name="Van Kan J.A.L."/>
        </authorList>
    </citation>
    <scope>NUCLEOTIDE SEQUENCE [LARGE SCALE GENOMIC DNA]</scope>
    <source>
        <strain evidence="11 12">MUCL2830</strain>
    </source>
</reference>
<evidence type="ECO:0000256" key="5">
    <source>
        <dbReference type="ARBA" id="ARBA00023004"/>
    </source>
</evidence>
<feature type="transmembrane region" description="Helical" evidence="10">
    <location>
        <begin position="12"/>
        <end position="31"/>
    </location>
</feature>
<keyword evidence="10" id="KW-0472">Membrane</keyword>
<dbReference type="AlphaFoldDB" id="A0A4Y8CVL4"/>
<evidence type="ECO:0000256" key="9">
    <source>
        <dbReference type="RuleBase" id="RU000461"/>
    </source>
</evidence>
<dbReference type="InterPro" id="IPR017972">
    <property type="entry name" value="Cyt_P450_CS"/>
</dbReference>
<evidence type="ECO:0000256" key="7">
    <source>
        <dbReference type="ARBA" id="ARBA00023033"/>
    </source>
</evidence>
<dbReference type="STRING" id="38488.A0A4Y8CVL4"/>
<keyword evidence="4 9" id="KW-0560">Oxidoreductase</keyword>
<evidence type="ECO:0000256" key="6">
    <source>
        <dbReference type="ARBA" id="ARBA00023026"/>
    </source>
</evidence>
<keyword evidence="8 9" id="KW-0349">Heme</keyword>
<comment type="cofactor">
    <cofactor evidence="1 8">
        <name>heme</name>
        <dbReference type="ChEBI" id="CHEBI:30413"/>
    </cofactor>
</comment>
<evidence type="ECO:0000256" key="3">
    <source>
        <dbReference type="ARBA" id="ARBA00022723"/>
    </source>
</evidence>
<dbReference type="PROSITE" id="PS00086">
    <property type="entry name" value="CYTOCHROME_P450"/>
    <property type="match status" value="1"/>
</dbReference>
<dbReference type="GO" id="GO:0004497">
    <property type="term" value="F:monooxygenase activity"/>
    <property type="evidence" value="ECO:0007669"/>
    <property type="project" value="UniProtKB-KW"/>
</dbReference>
<evidence type="ECO:0000256" key="1">
    <source>
        <dbReference type="ARBA" id="ARBA00001971"/>
    </source>
</evidence>
<comment type="similarity">
    <text evidence="2 9">Belongs to the cytochrome P450 family.</text>
</comment>
<evidence type="ECO:0000313" key="12">
    <source>
        <dbReference type="Proteomes" id="UP000297299"/>
    </source>
</evidence>
<keyword evidence="10" id="KW-1133">Transmembrane helix</keyword>
<comment type="caution">
    <text evidence="11">The sequence shown here is derived from an EMBL/GenBank/DDBJ whole genome shotgun (WGS) entry which is preliminary data.</text>
</comment>
<proteinExistence type="inferred from homology"/>
<name>A0A4Y8CVL4_9HELO</name>
<keyword evidence="6" id="KW-0843">Virulence</keyword>
<dbReference type="InterPro" id="IPR036396">
    <property type="entry name" value="Cyt_P450_sf"/>
</dbReference>
<dbReference type="SUPFAM" id="SSF48264">
    <property type="entry name" value="Cytochrome P450"/>
    <property type="match status" value="1"/>
</dbReference>
<dbReference type="Gene3D" id="1.10.630.10">
    <property type="entry name" value="Cytochrome P450"/>
    <property type="match status" value="1"/>
</dbReference>
<dbReference type="CDD" id="cd11041">
    <property type="entry name" value="CYP503A1-like"/>
    <property type="match status" value="1"/>
</dbReference>
<evidence type="ECO:0000256" key="8">
    <source>
        <dbReference type="PIRSR" id="PIRSR602401-1"/>
    </source>
</evidence>
<dbReference type="OrthoDB" id="1844152at2759"/>
<keyword evidence="12" id="KW-1185">Reference proteome</keyword>
<evidence type="ECO:0000256" key="4">
    <source>
        <dbReference type="ARBA" id="ARBA00023002"/>
    </source>
</evidence>
<organism evidence="11 12">
    <name type="scientific">Botryotinia calthae</name>
    <dbReference type="NCBI Taxonomy" id="38488"/>
    <lineage>
        <taxon>Eukaryota</taxon>
        <taxon>Fungi</taxon>
        <taxon>Dikarya</taxon>
        <taxon>Ascomycota</taxon>
        <taxon>Pezizomycotina</taxon>
        <taxon>Leotiomycetes</taxon>
        <taxon>Helotiales</taxon>
        <taxon>Sclerotiniaceae</taxon>
        <taxon>Botryotinia</taxon>
    </lineage>
</organism>
<dbReference type="GO" id="GO:0005506">
    <property type="term" value="F:iron ion binding"/>
    <property type="evidence" value="ECO:0007669"/>
    <property type="project" value="InterPro"/>
</dbReference>
<dbReference type="InterPro" id="IPR002401">
    <property type="entry name" value="Cyt_P450_E_grp-I"/>
</dbReference>
<evidence type="ECO:0000256" key="2">
    <source>
        <dbReference type="ARBA" id="ARBA00010617"/>
    </source>
</evidence>
<dbReference type="PANTHER" id="PTHR46206:SF6">
    <property type="entry name" value="CYTOCHROME P450 MONOOXYGENASE AN1598-RELATED"/>
    <property type="match status" value="1"/>
</dbReference>
<sequence length="531" mass="59076">MSPALLEESKDTTMSPLFLGASALIVLAYAIKAILSRSQKLDLPVVGKPGDVTWQQALSEGSAKYPNIPFVLPSDPPLVVLPHCTNDEVRHLPETKVSFQKEVQRMFLTVHSEINKDAETIVKAVKAGLTRHAASTVPALQDEMHYALDTEFGTGESWTKVVLYEKILRIVALVSGRVFVGRPLSRNEEWLQNTIQYTIDCIRVKDAAAEWPTWTRYFVAPFLPEFKEVRANTAKTSELMRPLIDGCIQRFKEGKGMGGESGDEFDDDQGTFISWILKHTDPKNREDPHSLAVNQLTLSFASIHTTSMAACHVLYDLISHPQFIAPLREEIEQVIAEDGFEVDGNGKKCLKKNSYTKLKKLDSLMKESQRFNPPTFIASTRITTAPLHLSTGHTIPKGTRLGFDAQAANMAGPNVSSLPHDPSTMPQLYPPNVFSPFRYASLRETPGNESKFQFVTTSKESMNFGHGNHACPGRFFAGIEIKVIIVELLREWDIRSVGDTEMKGGNRPENIAVDTILSPNTTAEIEVKRRA</sequence>
<dbReference type="GO" id="GO:0020037">
    <property type="term" value="F:heme binding"/>
    <property type="evidence" value="ECO:0007669"/>
    <property type="project" value="InterPro"/>
</dbReference>
<evidence type="ECO:0008006" key="13">
    <source>
        <dbReference type="Google" id="ProtNLM"/>
    </source>
</evidence>